<organism evidence="1 2">
    <name type="scientific">Acetobacter orientalis</name>
    <dbReference type="NCBI Taxonomy" id="146474"/>
    <lineage>
        <taxon>Bacteria</taxon>
        <taxon>Pseudomonadati</taxon>
        <taxon>Pseudomonadota</taxon>
        <taxon>Alphaproteobacteria</taxon>
        <taxon>Acetobacterales</taxon>
        <taxon>Acetobacteraceae</taxon>
        <taxon>Acetobacter</taxon>
    </lineage>
</organism>
<gene>
    <name evidence="1" type="ORF">AcetOrient_orf02791</name>
</gene>
<evidence type="ECO:0000313" key="2">
    <source>
        <dbReference type="Proteomes" id="UP000270034"/>
    </source>
</evidence>
<reference evidence="1 2" key="1">
    <citation type="submission" date="2018-02" db="EMBL/GenBank/DDBJ databases">
        <title>Acetobacter orientalis genome.</title>
        <authorList>
            <person name="Nakashima N."/>
            <person name="Tamura T."/>
        </authorList>
    </citation>
    <scope>NUCLEOTIDE SEQUENCE [LARGE SCALE GENOMIC DNA]</scope>
    <source>
        <strain evidence="1 2">FAN1</strain>
    </source>
</reference>
<sequence>MGFFDRAVSQNISSLTQRRPLCRIMLKIRQRFFLQNSENLCHHATELP</sequence>
<accession>A0A2Z5ZI20</accession>
<dbReference type="EMBL" id="AP018515">
    <property type="protein sequence ID" value="BBC80208.1"/>
    <property type="molecule type" value="Genomic_DNA"/>
</dbReference>
<proteinExistence type="predicted"/>
<evidence type="ECO:0000313" key="1">
    <source>
        <dbReference type="EMBL" id="BBC80208.1"/>
    </source>
</evidence>
<name>A0A2Z5ZI20_9PROT</name>
<protein>
    <submittedName>
        <fullName evidence="1">tRNA-specific adenosine deaminase</fullName>
    </submittedName>
</protein>
<dbReference type="Proteomes" id="UP000270034">
    <property type="component" value="Chromosome"/>
</dbReference>
<dbReference type="KEGG" id="aot:AcetOri_orf02791"/>
<dbReference type="AlphaFoldDB" id="A0A2Z5ZI20"/>